<dbReference type="Pfam" id="PF13592">
    <property type="entry name" value="HTH_33"/>
    <property type="match status" value="1"/>
</dbReference>
<reference evidence="3" key="1">
    <citation type="journal article" date="2019" name="Int. J. Syst. Evol. Microbiol.">
        <title>The Global Catalogue of Microorganisms (GCM) 10K type strain sequencing project: providing services to taxonomists for standard genome sequencing and annotation.</title>
        <authorList>
            <consortium name="The Broad Institute Genomics Platform"/>
            <consortium name="The Broad Institute Genome Sequencing Center for Infectious Disease"/>
            <person name="Wu L."/>
            <person name="Ma J."/>
        </authorList>
    </citation>
    <scope>NUCLEOTIDE SEQUENCE [LARGE SCALE GENOMIC DNA]</scope>
    <source>
        <strain evidence="3">NBRC 103166</strain>
    </source>
</reference>
<name>A0ABQ6E341_9GAMM</name>
<evidence type="ECO:0000259" key="1">
    <source>
        <dbReference type="Pfam" id="PF13592"/>
    </source>
</evidence>
<comment type="caution">
    <text evidence="2">The sequence shown here is derived from an EMBL/GenBank/DDBJ whole genome shotgun (WGS) entry which is preliminary data.</text>
</comment>
<evidence type="ECO:0000313" key="3">
    <source>
        <dbReference type="Proteomes" id="UP001157353"/>
    </source>
</evidence>
<protein>
    <recommendedName>
        <fullName evidence="1">Winged helix-turn helix domain-containing protein</fullName>
    </recommendedName>
</protein>
<sequence>MGKDIQKYIHDTFGVKYEVRNIYRLMKTLEIVWITSRSKHPKQDLDAQEAFKKISN</sequence>
<accession>A0ABQ6E341</accession>
<feature type="domain" description="Winged helix-turn helix" evidence="1">
    <location>
        <begin position="3"/>
        <end position="54"/>
    </location>
</feature>
<organism evidence="2 3">
    <name type="scientific">Psychromonas marina</name>
    <dbReference type="NCBI Taxonomy" id="88364"/>
    <lineage>
        <taxon>Bacteria</taxon>
        <taxon>Pseudomonadati</taxon>
        <taxon>Pseudomonadota</taxon>
        <taxon>Gammaproteobacteria</taxon>
        <taxon>Alteromonadales</taxon>
        <taxon>Psychromonadaceae</taxon>
        <taxon>Psychromonas</taxon>
    </lineage>
</organism>
<proteinExistence type="predicted"/>
<keyword evidence="3" id="KW-1185">Reference proteome</keyword>
<dbReference type="InterPro" id="IPR025959">
    <property type="entry name" value="Winged_HTH_dom"/>
</dbReference>
<dbReference type="Proteomes" id="UP001157353">
    <property type="component" value="Unassembled WGS sequence"/>
</dbReference>
<evidence type="ECO:0000313" key="2">
    <source>
        <dbReference type="EMBL" id="GLS91802.1"/>
    </source>
</evidence>
<gene>
    <name evidence="2" type="ORF">GCM10007916_28720</name>
</gene>
<dbReference type="EMBL" id="BSPQ01000015">
    <property type="protein sequence ID" value="GLS91802.1"/>
    <property type="molecule type" value="Genomic_DNA"/>
</dbReference>